<feature type="transmembrane region" description="Helical" evidence="1">
    <location>
        <begin position="6"/>
        <end position="27"/>
    </location>
</feature>
<evidence type="ECO:0000313" key="2">
    <source>
        <dbReference type="EMBL" id="MDH6282176.1"/>
    </source>
</evidence>
<comment type="caution">
    <text evidence="2">The sequence shown here is derived from an EMBL/GenBank/DDBJ whole genome shotgun (WGS) entry which is preliminary data.</text>
</comment>
<keyword evidence="1" id="KW-0812">Transmembrane</keyword>
<name>A0ABT6MCY4_9NOCA</name>
<evidence type="ECO:0000256" key="1">
    <source>
        <dbReference type="SAM" id="Phobius"/>
    </source>
</evidence>
<gene>
    <name evidence="2" type="ORF">M2280_003399</name>
</gene>
<dbReference type="NCBIfam" id="TIGR02115">
    <property type="entry name" value="potass_kdpF"/>
    <property type="match status" value="1"/>
</dbReference>
<accession>A0ABT6MCY4</accession>
<proteinExistence type="predicted"/>
<dbReference type="Pfam" id="PF09604">
    <property type="entry name" value="Potass_KdpF"/>
    <property type="match status" value="1"/>
</dbReference>
<keyword evidence="1" id="KW-1133">Transmembrane helix</keyword>
<dbReference type="Proteomes" id="UP001160334">
    <property type="component" value="Unassembled WGS sequence"/>
</dbReference>
<organism evidence="2 3">
    <name type="scientific">Prescottella agglutinans</name>
    <dbReference type="NCBI Taxonomy" id="1644129"/>
    <lineage>
        <taxon>Bacteria</taxon>
        <taxon>Bacillati</taxon>
        <taxon>Actinomycetota</taxon>
        <taxon>Actinomycetes</taxon>
        <taxon>Mycobacteriales</taxon>
        <taxon>Nocardiaceae</taxon>
        <taxon>Prescottella</taxon>
    </lineage>
</organism>
<dbReference type="InterPro" id="IPR011726">
    <property type="entry name" value="KdpF"/>
</dbReference>
<keyword evidence="1" id="KW-0472">Membrane</keyword>
<dbReference type="RefSeq" id="WP_145272899.1">
    <property type="nucleotide sequence ID" value="NZ_CP158800.1"/>
</dbReference>
<dbReference type="EMBL" id="JARXVC010000008">
    <property type="protein sequence ID" value="MDH6282176.1"/>
    <property type="molecule type" value="Genomic_DNA"/>
</dbReference>
<protein>
    <submittedName>
        <fullName evidence="2">K+-transporting ATPase KdpF subunit</fullName>
    </submittedName>
</protein>
<evidence type="ECO:0000313" key="3">
    <source>
        <dbReference type="Proteomes" id="UP001160334"/>
    </source>
</evidence>
<reference evidence="2 3" key="1">
    <citation type="submission" date="2023-04" db="EMBL/GenBank/DDBJ databases">
        <title>Forest soil microbial communities from Buena Vista Peninsula, Colon Province, Panama.</title>
        <authorList>
            <person name="Bouskill N."/>
        </authorList>
    </citation>
    <scope>NUCLEOTIDE SEQUENCE [LARGE SCALE GENOMIC DNA]</scope>
    <source>
        <strain evidence="2 3">CFH S0262</strain>
    </source>
</reference>
<keyword evidence="3" id="KW-1185">Reference proteome</keyword>
<sequence>MTVAGTVSVAVVVIAAALVIYLLIALLNPERF</sequence>